<reference evidence="9" key="1">
    <citation type="submission" date="2025-08" db="UniProtKB">
        <authorList>
            <consortium name="RefSeq"/>
        </authorList>
    </citation>
    <scope>IDENTIFICATION</scope>
    <source>
        <strain evidence="9">11010-0011.00</strain>
        <tissue evidence="9">Whole body</tissue>
    </source>
</reference>
<dbReference type="GeneID" id="115620637"/>
<dbReference type="PANTHER" id="PTHR43142:SF1">
    <property type="entry name" value="CARBOXYLIC ESTER HYDROLASE"/>
    <property type="match status" value="1"/>
</dbReference>
<evidence type="ECO:0000313" key="9">
    <source>
        <dbReference type="RefSeq" id="XP_030369838.1"/>
    </source>
</evidence>
<dbReference type="SUPFAM" id="SSF53474">
    <property type="entry name" value="alpha/beta-Hydrolases"/>
    <property type="match status" value="1"/>
</dbReference>
<evidence type="ECO:0000256" key="4">
    <source>
        <dbReference type="ARBA" id="ARBA00023157"/>
    </source>
</evidence>
<keyword evidence="3" id="KW-0378">Hydrolase</keyword>
<comment type="similarity">
    <text evidence="1">Belongs to the type-B carboxylesterase/lipase family.</text>
</comment>
<dbReference type="GO" id="GO:0106435">
    <property type="term" value="F:carboxylesterase activity"/>
    <property type="evidence" value="ECO:0007669"/>
    <property type="project" value="UniProtKB-EC"/>
</dbReference>
<dbReference type="Gene3D" id="3.40.50.1820">
    <property type="entry name" value="alpha/beta hydrolase"/>
    <property type="match status" value="1"/>
</dbReference>
<evidence type="ECO:0000256" key="1">
    <source>
        <dbReference type="ARBA" id="ARBA00005964"/>
    </source>
</evidence>
<dbReference type="FunFam" id="3.40.50.1820:FF:000092">
    <property type="entry name" value="Carboxylic ester hydrolase"/>
    <property type="match status" value="1"/>
</dbReference>
<keyword evidence="2" id="KW-0719">Serine esterase</keyword>
<feature type="domain" description="Carboxylesterase type B" evidence="7">
    <location>
        <begin position="31"/>
        <end position="567"/>
    </location>
</feature>
<name>A0A6J2T3L1_DROLE</name>
<dbReference type="InterPro" id="IPR029058">
    <property type="entry name" value="AB_hydrolase_fold"/>
</dbReference>
<dbReference type="OrthoDB" id="19653at2759"/>
<dbReference type="Proteomes" id="UP000504634">
    <property type="component" value="Unplaced"/>
</dbReference>
<evidence type="ECO:0000256" key="6">
    <source>
        <dbReference type="ARBA" id="ARBA00039155"/>
    </source>
</evidence>
<evidence type="ECO:0000256" key="5">
    <source>
        <dbReference type="ARBA" id="ARBA00023180"/>
    </source>
</evidence>
<evidence type="ECO:0000256" key="2">
    <source>
        <dbReference type="ARBA" id="ARBA00022487"/>
    </source>
</evidence>
<evidence type="ECO:0000313" key="8">
    <source>
        <dbReference type="Proteomes" id="UP000504634"/>
    </source>
</evidence>
<evidence type="ECO:0000259" key="7">
    <source>
        <dbReference type="Pfam" id="PF00135"/>
    </source>
</evidence>
<dbReference type="InterPro" id="IPR002018">
    <property type="entry name" value="CarbesteraseB"/>
</dbReference>
<accession>A0A6J2T3L1</accession>
<organism evidence="8 9">
    <name type="scientific">Drosophila lebanonensis</name>
    <name type="common">Fruit fly</name>
    <name type="synonym">Scaptodrosophila lebanonensis</name>
    <dbReference type="NCBI Taxonomy" id="7225"/>
    <lineage>
        <taxon>Eukaryota</taxon>
        <taxon>Metazoa</taxon>
        <taxon>Ecdysozoa</taxon>
        <taxon>Arthropoda</taxon>
        <taxon>Hexapoda</taxon>
        <taxon>Insecta</taxon>
        <taxon>Pterygota</taxon>
        <taxon>Neoptera</taxon>
        <taxon>Endopterygota</taxon>
        <taxon>Diptera</taxon>
        <taxon>Brachycera</taxon>
        <taxon>Muscomorpha</taxon>
        <taxon>Ephydroidea</taxon>
        <taxon>Drosophilidae</taxon>
        <taxon>Scaptodrosophila</taxon>
    </lineage>
</organism>
<sequence>MFTNLIVRRGFCLNQLFCRRYSKMKNDRSVKVPVQQGIVVGRERELPSGLKYECFLGVPYAVPPVGKLRFRVSFRATISALIISSSQSPVPLEHFDADELDCTKEGDVSHQRDPLTQSVVGSENCLFLNVFTPKKRTTEKLPVMVWIHGGGFFFGNGNSDYHFPAKLLEQDVVVVTLNYRLGALGFLYLPEEGIHGNAGLKDQRLALQWVQENIANFNGDPKNVTLFGESAGAASVQLHTYSKHANKLFHKAIMQSGTANMEWVLQNQPEYKTRRLTELLGGSIDDSQSILKFLQSPKVTPLAMLANTMALLTPDERRRHLPLPFKPVVEQSTSPDSFIDVNIMDLLYEKDRLNGMPVIMGYTSAEGIAMVVNAKRKLDIYDQDLARLVPRNLVVEPNAAEALEAAKDMRAFYFNGQALTSQSLDNLVDLLTDFHFNIDLQHAAEIHAHRQTSSPLYFYRFDYVGNRNMYKRMLQCEKLRGACHGDELFYLFQMSDDESPMTKEDDAVSHRICEMWANFAKHGRPSRDWTPVQPHSDKNQAYQLDYFRIDRECGMRRNPDGERIEFWRSMYKRYKPNCYEALRAKL</sequence>
<dbReference type="EC" id="3.1.1.1" evidence="6"/>
<dbReference type="AlphaFoldDB" id="A0A6J2T3L1"/>
<keyword evidence="4" id="KW-1015">Disulfide bond</keyword>
<evidence type="ECO:0000256" key="3">
    <source>
        <dbReference type="ARBA" id="ARBA00022801"/>
    </source>
</evidence>
<dbReference type="Pfam" id="PF00135">
    <property type="entry name" value="COesterase"/>
    <property type="match status" value="1"/>
</dbReference>
<keyword evidence="8" id="KW-1185">Reference proteome</keyword>
<proteinExistence type="inferred from homology"/>
<protein>
    <recommendedName>
        <fullName evidence="6">carboxylesterase</fullName>
        <ecNumber evidence="6">3.1.1.1</ecNumber>
    </recommendedName>
</protein>
<keyword evidence="5" id="KW-0325">Glycoprotein</keyword>
<gene>
    <name evidence="9" type="primary">LOC115620637</name>
</gene>
<dbReference type="PANTHER" id="PTHR43142">
    <property type="entry name" value="CARBOXYLIC ESTER HYDROLASE"/>
    <property type="match status" value="1"/>
</dbReference>
<dbReference type="RefSeq" id="XP_030369838.1">
    <property type="nucleotide sequence ID" value="XM_030513978.1"/>
</dbReference>